<evidence type="ECO:0000313" key="2">
    <source>
        <dbReference type="EMBL" id="KAK3889361.1"/>
    </source>
</evidence>
<dbReference type="GO" id="GO:0005576">
    <property type="term" value="C:extracellular region"/>
    <property type="evidence" value="ECO:0007669"/>
    <property type="project" value="InterPro"/>
</dbReference>
<dbReference type="SUPFAM" id="SSF57625">
    <property type="entry name" value="Invertebrate chitin-binding proteins"/>
    <property type="match status" value="1"/>
</dbReference>
<gene>
    <name evidence="2" type="ORF">Pcinc_006631</name>
</gene>
<dbReference type="AlphaFoldDB" id="A0AAE1GCI7"/>
<evidence type="ECO:0000313" key="3">
    <source>
        <dbReference type="Proteomes" id="UP001286313"/>
    </source>
</evidence>
<sequence>MTRYKVVRSDVQVGEEHVLQVLQLTSNIQCAMTASVWAARAFATRPREGTVRVSGHCYNDRDIGGACGGEGLEGVYFLHPTDCNKYLVCASGRVVEMWNAEGTALSIRGFVATSDLHGAKCACNGSTLM</sequence>
<reference evidence="2" key="1">
    <citation type="submission" date="2023-10" db="EMBL/GenBank/DDBJ databases">
        <title>Genome assemblies of two species of porcelain crab, Petrolisthes cinctipes and Petrolisthes manimaculis (Anomura: Porcellanidae).</title>
        <authorList>
            <person name="Angst P."/>
        </authorList>
    </citation>
    <scope>NUCLEOTIDE SEQUENCE</scope>
    <source>
        <strain evidence="2">PB745_01</strain>
        <tissue evidence="2">Gill</tissue>
    </source>
</reference>
<comment type="caution">
    <text evidence="2">The sequence shown here is derived from an EMBL/GenBank/DDBJ whole genome shotgun (WGS) entry which is preliminary data.</text>
</comment>
<name>A0AAE1GCI7_PETCI</name>
<evidence type="ECO:0000259" key="1">
    <source>
        <dbReference type="Pfam" id="PF01607"/>
    </source>
</evidence>
<keyword evidence="3" id="KW-1185">Reference proteome</keyword>
<dbReference type="Pfam" id="PF01607">
    <property type="entry name" value="CBM_14"/>
    <property type="match status" value="1"/>
</dbReference>
<dbReference type="GO" id="GO:0008061">
    <property type="term" value="F:chitin binding"/>
    <property type="evidence" value="ECO:0007669"/>
    <property type="project" value="InterPro"/>
</dbReference>
<organism evidence="2 3">
    <name type="scientific">Petrolisthes cinctipes</name>
    <name type="common">Flat porcelain crab</name>
    <dbReference type="NCBI Taxonomy" id="88211"/>
    <lineage>
        <taxon>Eukaryota</taxon>
        <taxon>Metazoa</taxon>
        <taxon>Ecdysozoa</taxon>
        <taxon>Arthropoda</taxon>
        <taxon>Crustacea</taxon>
        <taxon>Multicrustacea</taxon>
        <taxon>Malacostraca</taxon>
        <taxon>Eumalacostraca</taxon>
        <taxon>Eucarida</taxon>
        <taxon>Decapoda</taxon>
        <taxon>Pleocyemata</taxon>
        <taxon>Anomura</taxon>
        <taxon>Galatheoidea</taxon>
        <taxon>Porcellanidae</taxon>
        <taxon>Petrolisthes</taxon>
    </lineage>
</organism>
<feature type="domain" description="Chitin-binding type-2" evidence="1">
    <location>
        <begin position="73"/>
        <end position="97"/>
    </location>
</feature>
<dbReference type="InterPro" id="IPR036508">
    <property type="entry name" value="Chitin-bd_dom_sf"/>
</dbReference>
<proteinExistence type="predicted"/>
<protein>
    <recommendedName>
        <fullName evidence="1">Chitin-binding type-2 domain-containing protein</fullName>
    </recommendedName>
</protein>
<accession>A0AAE1GCI7</accession>
<dbReference type="EMBL" id="JAWQEG010000493">
    <property type="protein sequence ID" value="KAK3889361.1"/>
    <property type="molecule type" value="Genomic_DNA"/>
</dbReference>
<dbReference type="Proteomes" id="UP001286313">
    <property type="component" value="Unassembled WGS sequence"/>
</dbReference>
<dbReference type="InterPro" id="IPR002557">
    <property type="entry name" value="Chitin-bd_dom"/>
</dbReference>